<dbReference type="AlphaFoldDB" id="A0A1V0TS22"/>
<dbReference type="Proteomes" id="UP000192726">
    <property type="component" value="Chromosome"/>
</dbReference>
<dbReference type="KEGG" id="sgv:B1H19_17670"/>
<proteinExistence type="predicted"/>
<organism evidence="2 3">
    <name type="scientific">Streptomyces gilvosporeus</name>
    <dbReference type="NCBI Taxonomy" id="553510"/>
    <lineage>
        <taxon>Bacteria</taxon>
        <taxon>Bacillati</taxon>
        <taxon>Actinomycetota</taxon>
        <taxon>Actinomycetes</taxon>
        <taxon>Kitasatosporales</taxon>
        <taxon>Streptomycetaceae</taxon>
        <taxon>Streptomyces</taxon>
    </lineage>
</organism>
<feature type="signal peptide" evidence="1">
    <location>
        <begin position="1"/>
        <end position="27"/>
    </location>
</feature>
<evidence type="ECO:0000313" key="3">
    <source>
        <dbReference type="Proteomes" id="UP000192726"/>
    </source>
</evidence>
<keyword evidence="1" id="KW-0732">Signal</keyword>
<evidence type="ECO:0000256" key="1">
    <source>
        <dbReference type="SAM" id="SignalP"/>
    </source>
</evidence>
<sequence length="91" mass="9040">MGKALRVAAGTLGAGALLLSAAGAAEAGGPDGGHIHQNIRCTPSFSITSLLFPPDNGCTIFIDNHKNLGLLSQTAGGDISDTALRAGGGRR</sequence>
<keyword evidence="3" id="KW-1185">Reference proteome</keyword>
<name>A0A1V0TS22_9ACTN</name>
<reference evidence="2 3" key="1">
    <citation type="submission" date="2017-04" db="EMBL/GenBank/DDBJ databases">
        <title>Complete Genome Sequence of Streptomyces gilvosporeus F607, a Capable Producer of Natamycin.</title>
        <authorList>
            <person name="Zong G."/>
            <person name="Zhong C."/>
            <person name="Fu J."/>
            <person name="Qin R."/>
            <person name="Cao G."/>
        </authorList>
    </citation>
    <scope>NUCLEOTIDE SEQUENCE [LARGE SCALE GENOMIC DNA]</scope>
    <source>
        <strain evidence="2 3">F607</strain>
    </source>
</reference>
<protein>
    <recommendedName>
        <fullName evidence="4">Chaplin domain-containing protein</fullName>
    </recommendedName>
</protein>
<feature type="chain" id="PRO_5038508022" description="Chaplin domain-containing protein" evidence="1">
    <location>
        <begin position="28"/>
        <end position="91"/>
    </location>
</feature>
<evidence type="ECO:0008006" key="4">
    <source>
        <dbReference type="Google" id="ProtNLM"/>
    </source>
</evidence>
<evidence type="ECO:0000313" key="2">
    <source>
        <dbReference type="EMBL" id="ARF55764.1"/>
    </source>
</evidence>
<dbReference type="RefSeq" id="WP_083105651.1">
    <property type="nucleotide sequence ID" value="NZ_CP020569.1"/>
</dbReference>
<gene>
    <name evidence="2" type="ORF">B1H19_17670</name>
</gene>
<dbReference type="EMBL" id="CP020569">
    <property type="protein sequence ID" value="ARF55764.1"/>
    <property type="molecule type" value="Genomic_DNA"/>
</dbReference>
<dbReference type="OrthoDB" id="4337848at2"/>
<accession>A0A1V0TS22</accession>